<name>A0A1S8WN04_OPIVI</name>
<dbReference type="Proteomes" id="UP000243686">
    <property type="component" value="Unassembled WGS sequence"/>
</dbReference>
<reference evidence="1 2" key="1">
    <citation type="submission" date="2015-03" db="EMBL/GenBank/DDBJ databases">
        <title>Draft genome of the nematode, Opisthorchis viverrini.</title>
        <authorList>
            <person name="Mitreva M."/>
        </authorList>
    </citation>
    <scope>NUCLEOTIDE SEQUENCE [LARGE SCALE GENOMIC DNA]</scope>
    <source>
        <strain evidence="1">Khon Kaen</strain>
    </source>
</reference>
<dbReference type="SUPFAM" id="SSF55486">
    <property type="entry name" value="Metalloproteases ('zincins'), catalytic domain"/>
    <property type="match status" value="1"/>
</dbReference>
<dbReference type="Gene3D" id="2.10.55.10">
    <property type="entry name" value="Leishmanolysin domain 3"/>
    <property type="match status" value="1"/>
</dbReference>
<dbReference type="AlphaFoldDB" id="A0A1S8WN04"/>
<accession>A0A1S8WN04</accession>
<dbReference type="EMBL" id="KV901792">
    <property type="protein sequence ID" value="OON15781.1"/>
    <property type="molecule type" value="Genomic_DNA"/>
</dbReference>
<gene>
    <name evidence="1" type="ORF">X801_08412</name>
</gene>
<feature type="non-terminal residue" evidence="1">
    <location>
        <position position="70"/>
    </location>
</feature>
<organism evidence="1 2">
    <name type="scientific">Opisthorchis viverrini</name>
    <name type="common">Southeast Asian liver fluke</name>
    <dbReference type="NCBI Taxonomy" id="6198"/>
    <lineage>
        <taxon>Eukaryota</taxon>
        <taxon>Metazoa</taxon>
        <taxon>Spiralia</taxon>
        <taxon>Lophotrochozoa</taxon>
        <taxon>Platyhelminthes</taxon>
        <taxon>Trematoda</taxon>
        <taxon>Digenea</taxon>
        <taxon>Opisthorchiida</taxon>
        <taxon>Opisthorchiata</taxon>
        <taxon>Opisthorchiidae</taxon>
        <taxon>Opisthorchis</taxon>
    </lineage>
</organism>
<evidence type="ECO:0000313" key="2">
    <source>
        <dbReference type="Proteomes" id="UP000243686"/>
    </source>
</evidence>
<protein>
    <recommendedName>
        <fullName evidence="3">Leishmanolysin-like peptidase</fullName>
    </recommendedName>
</protein>
<sequence>NQPPTPFCGWEEVNAPACLPDRSGYGLCDIVKMRPSTPLTHTVDPPETNVHYRSDHFGGPRVQFNYCPII</sequence>
<proteinExistence type="predicted"/>
<keyword evidence="2" id="KW-1185">Reference proteome</keyword>
<evidence type="ECO:0008006" key="3">
    <source>
        <dbReference type="Google" id="ProtNLM"/>
    </source>
</evidence>
<evidence type="ECO:0000313" key="1">
    <source>
        <dbReference type="EMBL" id="OON15781.1"/>
    </source>
</evidence>
<feature type="non-terminal residue" evidence="1">
    <location>
        <position position="1"/>
    </location>
</feature>